<protein>
    <submittedName>
        <fullName evidence="1">Uncharacterized protein</fullName>
    </submittedName>
</protein>
<dbReference type="Proteomes" id="UP001159641">
    <property type="component" value="Unassembled WGS sequence"/>
</dbReference>
<evidence type="ECO:0000313" key="1">
    <source>
        <dbReference type="EMBL" id="KAJ8783105.1"/>
    </source>
</evidence>
<comment type="caution">
    <text evidence="1">The sequence shown here is derived from an EMBL/GenBank/DDBJ whole genome shotgun (WGS) entry which is preliminary data.</text>
</comment>
<dbReference type="EMBL" id="JAIQCJ010002089">
    <property type="protein sequence ID" value="KAJ8783105.1"/>
    <property type="molecule type" value="Genomic_DNA"/>
</dbReference>
<sequence>MSLSSRSSVSERWPRQSQLQHVAYVALLRALVSECKRSWTKLYEGHFHLAVALQNLNLHKKAIQQLTNASRIASIPKALYWLLPLLISIHPHSLMSFKQVSLYESYNRKEANAYNSHMSGEMDPSPVEPPEQNPALAWVFVLS</sequence>
<evidence type="ECO:0000313" key="2">
    <source>
        <dbReference type="Proteomes" id="UP001159641"/>
    </source>
</evidence>
<accession>A0AB34GX97</accession>
<proteinExistence type="predicted"/>
<gene>
    <name evidence="1" type="ORF">J1605_009713</name>
</gene>
<dbReference type="AlphaFoldDB" id="A0AB34GX97"/>
<organism evidence="1 2">
    <name type="scientific">Eschrichtius robustus</name>
    <name type="common">California gray whale</name>
    <name type="synonym">Eschrichtius gibbosus</name>
    <dbReference type="NCBI Taxonomy" id="9764"/>
    <lineage>
        <taxon>Eukaryota</taxon>
        <taxon>Metazoa</taxon>
        <taxon>Chordata</taxon>
        <taxon>Craniata</taxon>
        <taxon>Vertebrata</taxon>
        <taxon>Euteleostomi</taxon>
        <taxon>Mammalia</taxon>
        <taxon>Eutheria</taxon>
        <taxon>Laurasiatheria</taxon>
        <taxon>Artiodactyla</taxon>
        <taxon>Whippomorpha</taxon>
        <taxon>Cetacea</taxon>
        <taxon>Mysticeti</taxon>
        <taxon>Eschrichtiidae</taxon>
        <taxon>Eschrichtius</taxon>
    </lineage>
</organism>
<reference evidence="1 2" key="1">
    <citation type="submission" date="2022-11" db="EMBL/GenBank/DDBJ databases">
        <title>Whole genome sequence of Eschrichtius robustus ER-17-0199.</title>
        <authorList>
            <person name="Bruniche-Olsen A."/>
            <person name="Black A.N."/>
            <person name="Fields C.J."/>
            <person name="Walden K."/>
            <person name="Dewoody J.A."/>
        </authorList>
    </citation>
    <scope>NUCLEOTIDE SEQUENCE [LARGE SCALE GENOMIC DNA]</scope>
    <source>
        <strain evidence="1">ER-17-0199</strain>
        <tissue evidence="1">Blubber</tissue>
    </source>
</reference>
<keyword evidence="2" id="KW-1185">Reference proteome</keyword>
<name>A0AB34GX97_ESCRO</name>